<feature type="region of interest" description="Disordered" evidence="1">
    <location>
        <begin position="330"/>
        <end position="382"/>
    </location>
</feature>
<dbReference type="InParanoid" id="E4X188"/>
<accession>E4X188</accession>
<evidence type="ECO:0000313" key="3">
    <source>
        <dbReference type="EMBL" id="CBY23568.1"/>
    </source>
</evidence>
<dbReference type="EMBL" id="FN653021">
    <property type="protein sequence ID" value="CBY23568.1"/>
    <property type="molecule type" value="Genomic_DNA"/>
</dbReference>
<sequence length="399" mass="44577">MDPRMSYQFIPQYQQSTAPQYPHYNQSQSMDAQQYQQYVQQHQRMMQYQQQQAQLQHQQGYPAQAQAASAFGAYQQQQNQQQAFQNHQQPKFQPIMAQQSVIQQQQQGAAPIESVYGPSRSISESSSLARGYFPASQNNSRNMKTSVNSSMSSPSPSMSSEEGAAQESKTNPAFPFGKKLSLKKPQPRERIVTQTPREQLLNEVQSIAHARNDTASSIPTGFVKQLSQNSNSEIMPQPTSVAPVFLKPATERKLKEKKEELSTHEVLMRQISQSRTVPEQFIADGTVKENAAPPPTPAPIAPPQLKKVNVKQLPKVEQLTPQEALLSEIRARANKSSEHVYDGSKKEKLASGPPPAPVANLKPVPKNISRKPQPATQEDPRDFLLSQIRTGFTLKPVQN</sequence>
<feature type="compositionally biased region" description="Polar residues" evidence="1">
    <location>
        <begin position="135"/>
        <end position="148"/>
    </location>
</feature>
<feature type="compositionally biased region" description="Low complexity" evidence="1">
    <location>
        <begin position="149"/>
        <end position="160"/>
    </location>
</feature>
<reference evidence="3" key="1">
    <citation type="journal article" date="2010" name="Science">
        <title>Plasticity of animal genome architecture unmasked by rapid evolution of a pelagic tunicate.</title>
        <authorList>
            <person name="Denoeud F."/>
            <person name="Henriet S."/>
            <person name="Mungpakdee S."/>
            <person name="Aury J.M."/>
            <person name="Da Silva C."/>
            <person name="Brinkmann H."/>
            <person name="Mikhaleva J."/>
            <person name="Olsen L.C."/>
            <person name="Jubin C."/>
            <person name="Canestro C."/>
            <person name="Bouquet J.M."/>
            <person name="Danks G."/>
            <person name="Poulain J."/>
            <person name="Campsteijn C."/>
            <person name="Adamski M."/>
            <person name="Cross I."/>
            <person name="Yadetie F."/>
            <person name="Muffato M."/>
            <person name="Louis A."/>
            <person name="Butcher S."/>
            <person name="Tsagkogeorga G."/>
            <person name="Konrad A."/>
            <person name="Singh S."/>
            <person name="Jensen M.F."/>
            <person name="Cong E.H."/>
            <person name="Eikeseth-Otteraa H."/>
            <person name="Noel B."/>
            <person name="Anthouard V."/>
            <person name="Porcel B.M."/>
            <person name="Kachouri-Lafond R."/>
            <person name="Nishino A."/>
            <person name="Ugolini M."/>
            <person name="Chourrout P."/>
            <person name="Nishida H."/>
            <person name="Aasland R."/>
            <person name="Huzurbazar S."/>
            <person name="Westhof E."/>
            <person name="Delsuc F."/>
            <person name="Lehrach H."/>
            <person name="Reinhardt R."/>
            <person name="Weissenbach J."/>
            <person name="Roy S.W."/>
            <person name="Artiguenave F."/>
            <person name="Postlethwait J.H."/>
            <person name="Manak J.R."/>
            <person name="Thompson E.M."/>
            <person name="Jaillon O."/>
            <person name="Du Pasquier L."/>
            <person name="Boudinot P."/>
            <person name="Liberles D.A."/>
            <person name="Volff J.N."/>
            <person name="Philippe H."/>
            <person name="Lenhard B."/>
            <person name="Roest Crollius H."/>
            <person name="Wincker P."/>
            <person name="Chourrout D."/>
        </authorList>
    </citation>
    <scope>NUCLEOTIDE SEQUENCE [LARGE SCALE GENOMIC DNA]</scope>
</reference>
<name>E4X188_OIKDI</name>
<feature type="domain" description="WH2" evidence="2">
    <location>
        <begin position="380"/>
        <end position="397"/>
    </location>
</feature>
<dbReference type="InterPro" id="IPR003124">
    <property type="entry name" value="WH2_dom"/>
</dbReference>
<evidence type="ECO:0000313" key="4">
    <source>
        <dbReference type="Proteomes" id="UP000001307"/>
    </source>
</evidence>
<dbReference type="PROSITE" id="PS51082">
    <property type="entry name" value="WH2"/>
    <property type="match status" value="1"/>
</dbReference>
<keyword evidence="4" id="KW-1185">Reference proteome</keyword>
<dbReference type="OrthoDB" id="10590063at2759"/>
<feature type="region of interest" description="Disordered" evidence="1">
    <location>
        <begin position="132"/>
        <end position="189"/>
    </location>
</feature>
<evidence type="ECO:0000256" key="1">
    <source>
        <dbReference type="SAM" id="MobiDB-lite"/>
    </source>
</evidence>
<evidence type="ECO:0000259" key="2">
    <source>
        <dbReference type="PROSITE" id="PS51082"/>
    </source>
</evidence>
<dbReference type="Proteomes" id="UP000001307">
    <property type="component" value="Unassembled WGS sequence"/>
</dbReference>
<dbReference type="GO" id="GO:0003779">
    <property type="term" value="F:actin binding"/>
    <property type="evidence" value="ECO:0007669"/>
    <property type="project" value="InterPro"/>
</dbReference>
<organism evidence="3">
    <name type="scientific">Oikopleura dioica</name>
    <name type="common">Tunicate</name>
    <dbReference type="NCBI Taxonomy" id="34765"/>
    <lineage>
        <taxon>Eukaryota</taxon>
        <taxon>Metazoa</taxon>
        <taxon>Chordata</taxon>
        <taxon>Tunicata</taxon>
        <taxon>Appendicularia</taxon>
        <taxon>Copelata</taxon>
        <taxon>Oikopleuridae</taxon>
        <taxon>Oikopleura</taxon>
    </lineage>
</organism>
<dbReference type="AlphaFoldDB" id="E4X188"/>
<feature type="compositionally biased region" description="Basic and acidic residues" evidence="1">
    <location>
        <begin position="330"/>
        <end position="349"/>
    </location>
</feature>
<gene>
    <name evidence="3" type="ORF">GSOID_T00016019001</name>
</gene>
<protein>
    <recommendedName>
        <fullName evidence="2">WH2 domain-containing protein</fullName>
    </recommendedName>
</protein>
<proteinExistence type="predicted"/>